<keyword evidence="1" id="KW-0560">Oxidoreductase</keyword>
<keyword evidence="2" id="KW-1185">Reference proteome</keyword>
<evidence type="ECO:0000313" key="2">
    <source>
        <dbReference type="Proteomes" id="UP001281147"/>
    </source>
</evidence>
<evidence type="ECO:0000313" key="1">
    <source>
        <dbReference type="EMBL" id="KAK3704890.1"/>
    </source>
</evidence>
<dbReference type="EMBL" id="JAUTXU010000134">
    <property type="protein sequence ID" value="KAK3704890.1"/>
    <property type="molecule type" value="Genomic_DNA"/>
</dbReference>
<gene>
    <name evidence="1" type="primary">RDH1_3</name>
    <name evidence="1" type="ORF">LTR37_013581</name>
</gene>
<accession>A0ACC3MX95</accession>
<sequence>MPLLARFWNQSFFIPKSTLTEKNLPDQSGWVFIVTGGYAGCGFQLAKILYQQNGVVYLACRSKDKADKAIKNLQAAHPSSKGRVVFLKVDLADLTTVKPAVDEFTKKESRLDVLTNNAGVMVPPVGSLSAQKHELQVATNVLGPFLLTKLLTPLLEGTAALSDTAPGSVRVTWAGSLGVEVLSPKGGVTLDHEGNYHDHPKNNQRVKYGATKAANVLLAAEFGRRYPPSSGKGVISNAWNPGNLQTELQRHATWYEMLFVNWMLHPAAFGAYTELFAGWSEQAGRAGKNGAYVIPWGRFGDFREDIKAEIGKEGGNAERLWDWCERVTKEYC</sequence>
<reference evidence="1" key="1">
    <citation type="submission" date="2023-07" db="EMBL/GenBank/DDBJ databases">
        <title>Black Yeasts Isolated from many extreme environments.</title>
        <authorList>
            <person name="Coleine C."/>
            <person name="Stajich J.E."/>
            <person name="Selbmann L."/>
        </authorList>
    </citation>
    <scope>NUCLEOTIDE SEQUENCE</scope>
    <source>
        <strain evidence="1">CCFEE 5714</strain>
    </source>
</reference>
<organism evidence="1 2">
    <name type="scientific">Vermiconidia calcicola</name>
    <dbReference type="NCBI Taxonomy" id="1690605"/>
    <lineage>
        <taxon>Eukaryota</taxon>
        <taxon>Fungi</taxon>
        <taxon>Dikarya</taxon>
        <taxon>Ascomycota</taxon>
        <taxon>Pezizomycotina</taxon>
        <taxon>Dothideomycetes</taxon>
        <taxon>Dothideomycetidae</taxon>
        <taxon>Mycosphaerellales</taxon>
        <taxon>Extremaceae</taxon>
        <taxon>Vermiconidia</taxon>
    </lineage>
</organism>
<protein>
    <submittedName>
        <fullName evidence="1">Short-chain alcohol dehydrogenase</fullName>
        <ecNumber evidence="1">1.3.1.33</ecNumber>
    </submittedName>
</protein>
<dbReference type="EC" id="1.3.1.33" evidence="1"/>
<name>A0ACC3MX95_9PEZI</name>
<comment type="caution">
    <text evidence="1">The sequence shown here is derived from an EMBL/GenBank/DDBJ whole genome shotgun (WGS) entry which is preliminary data.</text>
</comment>
<proteinExistence type="predicted"/>
<dbReference type="Proteomes" id="UP001281147">
    <property type="component" value="Unassembled WGS sequence"/>
</dbReference>